<dbReference type="KEGG" id="wso:WSWS_00210"/>
<sequence>MVRPVKGVTTGNGYTFAKYEEGGWDQIPIFALVGQGLIVNPVFEKGGDGKQHPVPDSVESLTLEIYIKVVGADKVKLPADYKLPKFDDVAQIKFVSPTAYINPYGDYYFRASGVELA</sequence>
<accession>A0A288QUS5</accession>
<dbReference type="Proteomes" id="UP000254912">
    <property type="component" value="Unassembled WGS sequence"/>
</dbReference>
<protein>
    <submittedName>
        <fullName evidence="1">Uncharacterized protein</fullName>
    </submittedName>
</protein>
<keyword evidence="2" id="KW-1185">Reference proteome</keyword>
<gene>
    <name evidence="1" type="ORF">DFP99_0841</name>
</gene>
<reference evidence="1 2" key="1">
    <citation type="submission" date="2018-07" db="EMBL/GenBank/DDBJ databases">
        <title>Genomic Encyclopedia of Type Strains, Phase III (KMG-III): the genomes of soil and plant-associated and newly described type strains.</title>
        <authorList>
            <person name="Whitman W."/>
        </authorList>
    </citation>
    <scope>NUCLEOTIDE SEQUENCE [LARGE SCALE GENOMIC DNA]</scope>
    <source>
        <strain evidence="1 2">CECT 7031</strain>
    </source>
</reference>
<organism evidence="1 2">
    <name type="scientific">Weissella soli</name>
    <dbReference type="NCBI Taxonomy" id="155866"/>
    <lineage>
        <taxon>Bacteria</taxon>
        <taxon>Bacillati</taxon>
        <taxon>Bacillota</taxon>
        <taxon>Bacilli</taxon>
        <taxon>Lactobacillales</taxon>
        <taxon>Lactobacillaceae</taxon>
        <taxon>Weissella</taxon>
    </lineage>
</organism>
<name>A0A288QUS5_9LACO</name>
<dbReference type="RefSeq" id="WP_070229526.1">
    <property type="nucleotide sequence ID" value="NZ_BJYO01000003.1"/>
</dbReference>
<dbReference type="GeneID" id="94545422"/>
<evidence type="ECO:0000313" key="2">
    <source>
        <dbReference type="Proteomes" id="UP000254912"/>
    </source>
</evidence>
<proteinExistence type="predicted"/>
<dbReference type="AlphaFoldDB" id="A0A288QUS5"/>
<evidence type="ECO:0000313" key="1">
    <source>
        <dbReference type="EMBL" id="RDL06463.1"/>
    </source>
</evidence>
<dbReference type="EMBL" id="QRAS01000002">
    <property type="protein sequence ID" value="RDL06463.1"/>
    <property type="molecule type" value="Genomic_DNA"/>
</dbReference>
<comment type="caution">
    <text evidence="1">The sequence shown here is derived from an EMBL/GenBank/DDBJ whole genome shotgun (WGS) entry which is preliminary data.</text>
</comment>